<dbReference type="InterPro" id="IPR001977">
    <property type="entry name" value="Depp_CoAkinase"/>
</dbReference>
<name>A0A1Y3PH81_9BACI</name>
<comment type="subcellular location">
    <subcellularLocation>
        <location evidence="8">Cytoplasm</location>
    </subcellularLocation>
</comment>
<dbReference type="InterPro" id="IPR027417">
    <property type="entry name" value="P-loop_NTPase"/>
</dbReference>
<comment type="pathway">
    <text evidence="8">Cofactor biosynthesis; coenzyme A biosynthesis; CoA from (R)-pantothenate: step 5/5.</text>
</comment>
<evidence type="ECO:0000256" key="2">
    <source>
        <dbReference type="ARBA" id="ARBA00022490"/>
    </source>
</evidence>
<keyword evidence="7 8" id="KW-0173">Coenzyme A biosynthesis</keyword>
<dbReference type="NCBIfam" id="TIGR00152">
    <property type="entry name" value="dephospho-CoA kinase"/>
    <property type="match status" value="1"/>
</dbReference>
<evidence type="ECO:0000256" key="9">
    <source>
        <dbReference type="NCBIfam" id="TIGR00152"/>
    </source>
</evidence>
<dbReference type="HAMAP" id="MF_00376">
    <property type="entry name" value="Dephospho_CoA_kinase"/>
    <property type="match status" value="1"/>
</dbReference>
<comment type="catalytic activity">
    <reaction evidence="8">
        <text>3'-dephospho-CoA + ATP = ADP + CoA + H(+)</text>
        <dbReference type="Rhea" id="RHEA:18245"/>
        <dbReference type="ChEBI" id="CHEBI:15378"/>
        <dbReference type="ChEBI" id="CHEBI:30616"/>
        <dbReference type="ChEBI" id="CHEBI:57287"/>
        <dbReference type="ChEBI" id="CHEBI:57328"/>
        <dbReference type="ChEBI" id="CHEBI:456216"/>
        <dbReference type="EC" id="2.7.1.24"/>
    </reaction>
</comment>
<keyword evidence="5 8" id="KW-0418">Kinase</keyword>
<dbReference type="CDD" id="cd02022">
    <property type="entry name" value="DPCK"/>
    <property type="match status" value="1"/>
</dbReference>
<evidence type="ECO:0000256" key="1">
    <source>
        <dbReference type="ARBA" id="ARBA00009018"/>
    </source>
</evidence>
<dbReference type="SUPFAM" id="SSF52540">
    <property type="entry name" value="P-loop containing nucleoside triphosphate hydrolases"/>
    <property type="match status" value="1"/>
</dbReference>
<evidence type="ECO:0000256" key="6">
    <source>
        <dbReference type="ARBA" id="ARBA00022840"/>
    </source>
</evidence>
<dbReference type="AlphaFoldDB" id="A0A1Y3PH81"/>
<evidence type="ECO:0000256" key="5">
    <source>
        <dbReference type="ARBA" id="ARBA00022777"/>
    </source>
</evidence>
<dbReference type="PANTHER" id="PTHR10695:SF46">
    <property type="entry name" value="BIFUNCTIONAL COENZYME A SYNTHASE-RELATED"/>
    <property type="match status" value="1"/>
</dbReference>
<dbReference type="Proteomes" id="UP000196475">
    <property type="component" value="Unassembled WGS sequence"/>
</dbReference>
<comment type="function">
    <text evidence="8">Catalyzes the phosphorylation of the 3'-hydroxyl group of dephosphocoenzyme A to form coenzyme A.</text>
</comment>
<dbReference type="GO" id="GO:0005524">
    <property type="term" value="F:ATP binding"/>
    <property type="evidence" value="ECO:0007669"/>
    <property type="project" value="UniProtKB-UniRule"/>
</dbReference>
<proteinExistence type="inferred from homology"/>
<protein>
    <recommendedName>
        <fullName evidence="8 9">Dephospho-CoA kinase</fullName>
        <ecNumber evidence="8 9">2.7.1.24</ecNumber>
    </recommendedName>
    <alternativeName>
        <fullName evidence="8">Dephosphocoenzyme A kinase</fullName>
    </alternativeName>
</protein>
<evidence type="ECO:0000313" key="10">
    <source>
        <dbReference type="EMBL" id="OUM86745.1"/>
    </source>
</evidence>
<keyword evidence="6 8" id="KW-0067">ATP-binding</keyword>
<dbReference type="GO" id="GO:0005737">
    <property type="term" value="C:cytoplasm"/>
    <property type="evidence" value="ECO:0007669"/>
    <property type="project" value="UniProtKB-SubCell"/>
</dbReference>
<keyword evidence="2 8" id="KW-0963">Cytoplasm</keyword>
<dbReference type="EMBL" id="LZRT01000086">
    <property type="protein sequence ID" value="OUM86745.1"/>
    <property type="molecule type" value="Genomic_DNA"/>
</dbReference>
<reference evidence="11" key="1">
    <citation type="submission" date="2016-06" db="EMBL/GenBank/DDBJ databases">
        <authorList>
            <person name="Nascimento L."/>
            <person name="Pereira R.V."/>
            <person name="Martins L.F."/>
            <person name="Quaggio R.B."/>
            <person name="Silva A.M."/>
            <person name="Setubal J.C."/>
        </authorList>
    </citation>
    <scope>NUCLEOTIDE SEQUENCE [LARGE SCALE GENOMIC DNA]</scope>
</reference>
<evidence type="ECO:0000256" key="4">
    <source>
        <dbReference type="ARBA" id="ARBA00022741"/>
    </source>
</evidence>
<dbReference type="Pfam" id="PF01121">
    <property type="entry name" value="CoaE"/>
    <property type="match status" value="1"/>
</dbReference>
<dbReference type="GO" id="GO:0015937">
    <property type="term" value="P:coenzyme A biosynthetic process"/>
    <property type="evidence" value="ECO:0007669"/>
    <property type="project" value="UniProtKB-UniRule"/>
</dbReference>
<keyword evidence="3 8" id="KW-0808">Transferase</keyword>
<feature type="binding site" evidence="8">
    <location>
        <begin position="22"/>
        <end position="27"/>
    </location>
    <ligand>
        <name>ATP</name>
        <dbReference type="ChEBI" id="CHEBI:30616"/>
    </ligand>
</feature>
<dbReference type="PANTHER" id="PTHR10695">
    <property type="entry name" value="DEPHOSPHO-COA KINASE-RELATED"/>
    <property type="match status" value="1"/>
</dbReference>
<dbReference type="Gene3D" id="3.40.50.300">
    <property type="entry name" value="P-loop containing nucleotide triphosphate hydrolases"/>
    <property type="match status" value="1"/>
</dbReference>
<dbReference type="UniPathway" id="UPA00241">
    <property type="reaction ID" value="UER00356"/>
</dbReference>
<dbReference type="PROSITE" id="PS51219">
    <property type="entry name" value="DPCK"/>
    <property type="match status" value="1"/>
</dbReference>
<dbReference type="EC" id="2.7.1.24" evidence="8 9"/>
<gene>
    <name evidence="8" type="primary">coaE</name>
    <name evidence="10" type="ORF">BAA01_03900</name>
</gene>
<dbReference type="GO" id="GO:0004140">
    <property type="term" value="F:dephospho-CoA kinase activity"/>
    <property type="evidence" value="ECO:0007669"/>
    <property type="project" value="UniProtKB-UniRule"/>
</dbReference>
<keyword evidence="4 8" id="KW-0547">Nucleotide-binding</keyword>
<evidence type="ECO:0000313" key="11">
    <source>
        <dbReference type="Proteomes" id="UP000196475"/>
    </source>
</evidence>
<organism evidence="10 11">
    <name type="scientific">Bacillus thermozeamaize</name>
    <dbReference type="NCBI Taxonomy" id="230954"/>
    <lineage>
        <taxon>Bacteria</taxon>
        <taxon>Bacillati</taxon>
        <taxon>Bacillota</taxon>
        <taxon>Bacilli</taxon>
        <taxon>Bacillales</taxon>
        <taxon>Bacillaceae</taxon>
        <taxon>Bacillus</taxon>
    </lineage>
</organism>
<dbReference type="FunFam" id="3.40.50.300:FF:000991">
    <property type="entry name" value="Dephospho-CoA kinase"/>
    <property type="match status" value="1"/>
</dbReference>
<evidence type="ECO:0000256" key="3">
    <source>
        <dbReference type="ARBA" id="ARBA00022679"/>
    </source>
</evidence>
<accession>A0A1Y3PH81</accession>
<evidence type="ECO:0000256" key="7">
    <source>
        <dbReference type="ARBA" id="ARBA00022993"/>
    </source>
</evidence>
<comment type="similarity">
    <text evidence="1 8">Belongs to the CoaE family.</text>
</comment>
<sequence length="218" mass="24985">MADTLQKEGWIHVIFGITGGIATGKSTVSDMLRARGAVIVDADFWAREVVKPGSEGWEAIRQQFGEEYLRPDGSLDREKLGALVFADEAARKRLNAITHPLIRQKMDEQVRQALSDDPKAIVVMDIPLLIESMVHEGLKRVDKVILVYVPRHIQLQRLMKRNQLNRQEAENRIEAQMPIDEKRKYADYIIDNSGSIEETERQVEQLMDKLRKLVQGER</sequence>
<evidence type="ECO:0000256" key="8">
    <source>
        <dbReference type="HAMAP-Rule" id="MF_00376"/>
    </source>
</evidence>
<comment type="caution">
    <text evidence="10">The sequence shown here is derived from an EMBL/GenBank/DDBJ whole genome shotgun (WGS) entry which is preliminary data.</text>
</comment>